<dbReference type="PANTHER" id="PTHR18964:SF149">
    <property type="entry name" value="BIFUNCTIONAL UDP-N-ACETYLGLUCOSAMINE 2-EPIMERASE_N-ACETYLMANNOSAMINE KINASE"/>
    <property type="match status" value="1"/>
</dbReference>
<dbReference type="SUPFAM" id="SSF46785">
    <property type="entry name" value="Winged helix' DNA-binding domain"/>
    <property type="match status" value="1"/>
</dbReference>
<dbReference type="RefSeq" id="WP_088648206.1">
    <property type="nucleotide sequence ID" value="NZ_AQQR01000001.1"/>
</dbReference>
<dbReference type="CDD" id="cd24073">
    <property type="entry name" value="ASKHA_ATPase_ROK_CYANR"/>
    <property type="match status" value="1"/>
</dbReference>
<comment type="similarity">
    <text evidence="1">Belongs to the ROK (NagC/XylR) family.</text>
</comment>
<evidence type="ECO:0000313" key="2">
    <source>
        <dbReference type="EMBL" id="OWU77580.1"/>
    </source>
</evidence>
<dbReference type="EMBL" id="AQQR01000001">
    <property type="protein sequence ID" value="OWU77580.1"/>
    <property type="molecule type" value="Genomic_DNA"/>
</dbReference>
<sequence length="418" mass="45420">MQDGEDIKGCGPLMQPVASAHRPLRQQVFEHVRALGEVPRVQVARDLRVSPATVTTLTSELIEAGLLEEVHDRRDGEPARGRPAVALQVRAGAHHVMGLKLSDLQHTAVIADLSGKVLTSAVLPRRPGRMSLDAMVDAVETLMRRTCAELGLDPAGLSGLALGVPGFVDRQSSILRWSPLLETRDVDLAAALQARLGLPIRIDNDANLLTLAELWFGAGREVSDFAVVTIEHGVGMGFVINHRLYRGAHGMGMELGHTKVHLDGALCRCGQRGCLEAYLADYALVREARTALNLPDIETLSVNMLLDSLFERARAGDAAAQAIFRRAGRYLALALANVANLFDPEMIILSGERMRYDYLYAGETLEEMRTMMVDTGRASPRMEIHAWGDMVWARGAAAMALQGLTEELLGAGREMAAQ</sequence>
<keyword evidence="3" id="KW-1185">Reference proteome</keyword>
<evidence type="ECO:0000313" key="3">
    <source>
        <dbReference type="Proteomes" id="UP000215377"/>
    </source>
</evidence>
<dbReference type="InterPro" id="IPR036388">
    <property type="entry name" value="WH-like_DNA-bd_sf"/>
</dbReference>
<dbReference type="InterPro" id="IPR000600">
    <property type="entry name" value="ROK"/>
</dbReference>
<dbReference type="Proteomes" id="UP000215377">
    <property type="component" value="Unassembled WGS sequence"/>
</dbReference>
<reference evidence="2 3" key="1">
    <citation type="submission" date="2013-04" db="EMBL/GenBank/DDBJ databases">
        <title>Oceanicola sp. 22II1-22F33 Genome Sequencing.</title>
        <authorList>
            <person name="Lai Q."/>
            <person name="Li G."/>
            <person name="Shao Z."/>
        </authorList>
    </citation>
    <scope>NUCLEOTIDE SEQUENCE [LARGE SCALE GENOMIC DNA]</scope>
    <source>
        <strain evidence="2 3">22II1-22F33</strain>
    </source>
</reference>
<dbReference type="Gene3D" id="3.30.420.40">
    <property type="match status" value="2"/>
</dbReference>
<evidence type="ECO:0000256" key="1">
    <source>
        <dbReference type="ARBA" id="ARBA00006479"/>
    </source>
</evidence>
<dbReference type="PANTHER" id="PTHR18964">
    <property type="entry name" value="ROK (REPRESSOR, ORF, KINASE) FAMILY"/>
    <property type="match status" value="1"/>
</dbReference>
<gene>
    <name evidence="2" type="ORF">ATO3_02500</name>
</gene>
<organism evidence="2 3">
    <name type="scientific">Marinibacterium profundimaris</name>
    <dbReference type="NCBI Taxonomy" id="1679460"/>
    <lineage>
        <taxon>Bacteria</taxon>
        <taxon>Pseudomonadati</taxon>
        <taxon>Pseudomonadota</taxon>
        <taxon>Alphaproteobacteria</taxon>
        <taxon>Rhodobacterales</taxon>
        <taxon>Paracoccaceae</taxon>
        <taxon>Marinibacterium</taxon>
    </lineage>
</organism>
<dbReference type="Pfam" id="PF00480">
    <property type="entry name" value="ROK"/>
    <property type="match status" value="1"/>
</dbReference>
<accession>A0A225NTC8</accession>
<dbReference type="SUPFAM" id="SSF53067">
    <property type="entry name" value="Actin-like ATPase domain"/>
    <property type="match status" value="1"/>
</dbReference>
<protein>
    <submittedName>
        <fullName evidence="2">XylR family transcriptional regulator</fullName>
    </submittedName>
</protein>
<dbReference type="Gene3D" id="1.10.10.10">
    <property type="entry name" value="Winged helix-like DNA-binding domain superfamily/Winged helix DNA-binding domain"/>
    <property type="match status" value="1"/>
</dbReference>
<dbReference type="InterPro" id="IPR043129">
    <property type="entry name" value="ATPase_NBD"/>
</dbReference>
<dbReference type="InterPro" id="IPR036390">
    <property type="entry name" value="WH_DNA-bd_sf"/>
</dbReference>
<comment type="caution">
    <text evidence="2">The sequence shown here is derived from an EMBL/GenBank/DDBJ whole genome shotgun (WGS) entry which is preliminary data.</text>
</comment>
<dbReference type="AlphaFoldDB" id="A0A225NTC8"/>
<dbReference type="OrthoDB" id="9810372at2"/>
<name>A0A225NTC8_9RHOB</name>
<proteinExistence type="inferred from homology"/>